<gene>
    <name evidence="3" type="ORF">HQN59_16360</name>
</gene>
<protein>
    <recommendedName>
        <fullName evidence="5">Metallo-beta-lactamase domain-containing protein</fullName>
    </recommendedName>
</protein>
<keyword evidence="4" id="KW-1185">Reference proteome</keyword>
<dbReference type="EMBL" id="JABWMJ010000007">
    <property type="protein sequence ID" value="NUZ07337.1"/>
    <property type="molecule type" value="Genomic_DNA"/>
</dbReference>
<dbReference type="Gene3D" id="3.60.15.10">
    <property type="entry name" value="Ribonuclease Z/Hydroxyacylglutathione hydrolase-like"/>
    <property type="match status" value="1"/>
</dbReference>
<dbReference type="RefSeq" id="WP_176070181.1">
    <property type="nucleotide sequence ID" value="NZ_JABWMJ010000007.1"/>
</dbReference>
<feature type="chain" id="PRO_5031066011" description="Metallo-beta-lactamase domain-containing protein" evidence="2">
    <location>
        <begin position="47"/>
        <end position="282"/>
    </location>
</feature>
<keyword evidence="2" id="KW-0732">Signal</keyword>
<evidence type="ECO:0000313" key="3">
    <source>
        <dbReference type="EMBL" id="NUZ07337.1"/>
    </source>
</evidence>
<evidence type="ECO:0008006" key="5">
    <source>
        <dbReference type="Google" id="ProtNLM"/>
    </source>
</evidence>
<proteinExistence type="predicted"/>
<evidence type="ECO:0000256" key="2">
    <source>
        <dbReference type="SAM" id="SignalP"/>
    </source>
</evidence>
<evidence type="ECO:0000256" key="1">
    <source>
        <dbReference type="SAM" id="MobiDB-lite"/>
    </source>
</evidence>
<dbReference type="InterPro" id="IPR036866">
    <property type="entry name" value="RibonucZ/Hydroxyglut_hydro"/>
</dbReference>
<dbReference type="AlphaFoldDB" id="A0A7Y6TXP5"/>
<organism evidence="3 4">
    <name type="scientific">Piscinibacter koreensis</name>
    <dbReference type="NCBI Taxonomy" id="2742824"/>
    <lineage>
        <taxon>Bacteria</taxon>
        <taxon>Pseudomonadati</taxon>
        <taxon>Pseudomonadota</taxon>
        <taxon>Betaproteobacteria</taxon>
        <taxon>Burkholderiales</taxon>
        <taxon>Sphaerotilaceae</taxon>
        <taxon>Piscinibacter</taxon>
    </lineage>
</organism>
<accession>A0A7Y6TXP5</accession>
<feature type="signal peptide" evidence="2">
    <location>
        <begin position="1"/>
        <end position="46"/>
    </location>
</feature>
<reference evidence="3 4" key="1">
    <citation type="submission" date="2020-06" db="EMBL/GenBank/DDBJ databases">
        <title>Schlegella sp. ID0723 isolated from air conditioner.</title>
        <authorList>
            <person name="Kim D.Y."/>
            <person name="Kim D.-U."/>
        </authorList>
    </citation>
    <scope>NUCLEOTIDE SEQUENCE [LARGE SCALE GENOMIC DNA]</scope>
    <source>
        <strain evidence="3 4">ID0723</strain>
    </source>
</reference>
<comment type="caution">
    <text evidence="3">The sequence shown here is derived from an EMBL/GenBank/DDBJ whole genome shotgun (WGS) entry which is preliminary data.</text>
</comment>
<evidence type="ECO:0000313" key="4">
    <source>
        <dbReference type="Proteomes" id="UP000529637"/>
    </source>
</evidence>
<name>A0A7Y6TXP5_9BURK</name>
<dbReference type="SUPFAM" id="SSF56281">
    <property type="entry name" value="Metallo-hydrolase/oxidoreductase"/>
    <property type="match status" value="1"/>
</dbReference>
<dbReference type="Proteomes" id="UP000529637">
    <property type="component" value="Unassembled WGS sequence"/>
</dbReference>
<sequence length="282" mass="28219">MPLPASLSFLVPAPAASARALARRAGASAVLAAALAGCAAPTPQTAATALAAGTLRAEAVRPGLYRVGVADGGALVRVGTRGAVVVDPARAASHPTLLTELRRLTGRPDITIRGVVLTAAGPGVGANAASFVAAGVPVLVQRRALAFLGEIAPGATPPAVVTYDTDYQLYVDELQLEIEHVGSGRTGADSVVLFPDLRVVAVGALFTDRSPLADCASGGSLAGWTAAIDHLMWSNFELAVPARGAPVGKRELRAFRDELEAASRAGAAGPAAAGCAPAGASR</sequence>
<feature type="region of interest" description="Disordered" evidence="1">
    <location>
        <begin position="262"/>
        <end position="282"/>
    </location>
</feature>